<dbReference type="GO" id="GO:0016853">
    <property type="term" value="F:isomerase activity"/>
    <property type="evidence" value="ECO:0007669"/>
    <property type="project" value="UniProtKB-KW"/>
</dbReference>
<dbReference type="InterPro" id="IPR024344">
    <property type="entry name" value="MDMPI_metal-binding"/>
</dbReference>
<dbReference type="SUPFAM" id="SSF109854">
    <property type="entry name" value="DinB/YfiT-like putative metalloenzymes"/>
    <property type="match status" value="1"/>
</dbReference>
<feature type="domain" description="Mycothiol-dependent maleylpyruvate isomerase metal-binding" evidence="1">
    <location>
        <begin position="12"/>
        <end position="148"/>
    </location>
</feature>
<name>A0ABT4BHJ0_9ACTN</name>
<evidence type="ECO:0000313" key="2">
    <source>
        <dbReference type="EMBL" id="MCY1145065.1"/>
    </source>
</evidence>
<accession>A0ABT4BHJ0</accession>
<gene>
    <name evidence="2" type="ORF">OWR29_44300</name>
</gene>
<dbReference type="InterPro" id="IPR017517">
    <property type="entry name" value="Maleyloyr_isom"/>
</dbReference>
<organism evidence="2 3">
    <name type="scientific">Paractinoplanes pyxinae</name>
    <dbReference type="NCBI Taxonomy" id="2997416"/>
    <lineage>
        <taxon>Bacteria</taxon>
        <taxon>Bacillati</taxon>
        <taxon>Actinomycetota</taxon>
        <taxon>Actinomycetes</taxon>
        <taxon>Micromonosporales</taxon>
        <taxon>Micromonosporaceae</taxon>
        <taxon>Paractinoplanes</taxon>
    </lineage>
</organism>
<dbReference type="Gene3D" id="1.20.120.450">
    <property type="entry name" value="dinb family like domain"/>
    <property type="match status" value="1"/>
</dbReference>
<comment type="caution">
    <text evidence="2">The sequence shown here is derived from an EMBL/GenBank/DDBJ whole genome shotgun (WGS) entry which is preliminary data.</text>
</comment>
<dbReference type="Proteomes" id="UP001151002">
    <property type="component" value="Unassembled WGS sequence"/>
</dbReference>
<sequence>MTTLAVRTIAALRAEHDGLVAALDAFTPDQLVGPSGAAEWTVAQVYSHLGSGAEIGLAGFRGQIGEGDAPGPDFNQHVWDRWNALSPDAQAAAWRESDEAWVAALEALTPEQHETIQVNPGFLPEPISLASLAGLRLNEVAFHSWDIRVAADRTAGLTSESAGLLAEHLSGGIGFLLGFIAKLDVVSEPAVVDIAGTPYRIVLGDEARLTTEPATATATFDGPLEAALRLLVGRLSPSYTPTGVKVTGNVTLDDLRAVFPGF</sequence>
<protein>
    <submittedName>
        <fullName evidence="2">Maleylpyruvate isomerase family mycothiol-dependent enzyme</fullName>
    </submittedName>
</protein>
<keyword evidence="3" id="KW-1185">Reference proteome</keyword>
<dbReference type="Pfam" id="PF11716">
    <property type="entry name" value="MDMPI_N"/>
    <property type="match status" value="1"/>
</dbReference>
<evidence type="ECO:0000259" key="1">
    <source>
        <dbReference type="Pfam" id="PF11716"/>
    </source>
</evidence>
<dbReference type="NCBIfam" id="TIGR03083">
    <property type="entry name" value="maleylpyruvate isomerase family mycothiol-dependent enzyme"/>
    <property type="match status" value="1"/>
</dbReference>
<keyword evidence="2" id="KW-0413">Isomerase</keyword>
<dbReference type="RefSeq" id="WP_267569653.1">
    <property type="nucleotide sequence ID" value="NZ_JAPNTZ010000023.1"/>
</dbReference>
<reference evidence="2" key="1">
    <citation type="submission" date="2022-11" db="EMBL/GenBank/DDBJ databases">
        <authorList>
            <person name="Somphong A."/>
            <person name="Phongsopitanun W."/>
        </authorList>
    </citation>
    <scope>NUCLEOTIDE SEQUENCE</scope>
    <source>
        <strain evidence="2">Pm04-4</strain>
    </source>
</reference>
<proteinExistence type="predicted"/>
<evidence type="ECO:0000313" key="3">
    <source>
        <dbReference type="Proteomes" id="UP001151002"/>
    </source>
</evidence>
<dbReference type="InterPro" id="IPR034660">
    <property type="entry name" value="DinB/YfiT-like"/>
</dbReference>
<dbReference type="EMBL" id="JAPNTZ010000023">
    <property type="protein sequence ID" value="MCY1145065.1"/>
    <property type="molecule type" value="Genomic_DNA"/>
</dbReference>